<dbReference type="Proteomes" id="UP000187209">
    <property type="component" value="Unassembled WGS sequence"/>
</dbReference>
<name>A0A1R2BQG8_9CILI</name>
<protein>
    <submittedName>
        <fullName evidence="1">Uncharacterized protein</fullName>
    </submittedName>
</protein>
<organism evidence="1 2">
    <name type="scientific">Stentor coeruleus</name>
    <dbReference type="NCBI Taxonomy" id="5963"/>
    <lineage>
        <taxon>Eukaryota</taxon>
        <taxon>Sar</taxon>
        <taxon>Alveolata</taxon>
        <taxon>Ciliophora</taxon>
        <taxon>Postciliodesmatophora</taxon>
        <taxon>Heterotrichea</taxon>
        <taxon>Heterotrichida</taxon>
        <taxon>Stentoridae</taxon>
        <taxon>Stentor</taxon>
    </lineage>
</organism>
<keyword evidence="2" id="KW-1185">Reference proteome</keyword>
<accession>A0A1R2BQG8</accession>
<proteinExistence type="predicted"/>
<reference evidence="1 2" key="1">
    <citation type="submission" date="2016-11" db="EMBL/GenBank/DDBJ databases">
        <title>The macronuclear genome of Stentor coeruleus: a giant cell with tiny introns.</title>
        <authorList>
            <person name="Slabodnick M."/>
            <person name="Ruby J.G."/>
            <person name="Reiff S.B."/>
            <person name="Swart E.C."/>
            <person name="Gosai S."/>
            <person name="Prabakaran S."/>
            <person name="Witkowska E."/>
            <person name="Larue G.E."/>
            <person name="Fisher S."/>
            <person name="Freeman R.M."/>
            <person name="Gunawardena J."/>
            <person name="Chu W."/>
            <person name="Stover N.A."/>
            <person name="Gregory B.D."/>
            <person name="Nowacki M."/>
            <person name="Derisi J."/>
            <person name="Roy S.W."/>
            <person name="Marshall W.F."/>
            <person name="Sood P."/>
        </authorList>
    </citation>
    <scope>NUCLEOTIDE SEQUENCE [LARGE SCALE GENOMIC DNA]</scope>
    <source>
        <strain evidence="1">WM001</strain>
    </source>
</reference>
<comment type="caution">
    <text evidence="1">The sequence shown here is derived from an EMBL/GenBank/DDBJ whole genome shotgun (WGS) entry which is preliminary data.</text>
</comment>
<dbReference type="AlphaFoldDB" id="A0A1R2BQG8"/>
<dbReference type="EMBL" id="MPUH01000493">
    <property type="protein sequence ID" value="OMJ78984.1"/>
    <property type="molecule type" value="Genomic_DNA"/>
</dbReference>
<evidence type="ECO:0000313" key="2">
    <source>
        <dbReference type="Proteomes" id="UP000187209"/>
    </source>
</evidence>
<evidence type="ECO:0000313" key="1">
    <source>
        <dbReference type="EMBL" id="OMJ78984.1"/>
    </source>
</evidence>
<gene>
    <name evidence="1" type="ORF">SteCoe_21064</name>
</gene>
<sequence length="136" mass="16304">MEDTVEDPLIQLRKERKIQTVIKYLHENRKEDSMKSEFEIQNSSEVIKKHEIKERIDVSHEDKIKDPFEDRIQTIEELEEFSKKFPEIEFGISDEELCSKLQDPVEGLFFSVFYISIKKKEKFSYQNLCICLLCLH</sequence>